<dbReference type="KEGG" id="bfa:Bfae_04950"/>
<gene>
    <name evidence="1" type="ordered locus">Bfae_04950</name>
</gene>
<sequence>MVDSDTDTDDETGATLSTFDCLAPELAGSDYNMGGVVVTEGEVDVKALAEDGGDMVVLVGDNWYVHTSYAFNDEEKPQITTWLEAAQEEVGGEVIDLG</sequence>
<keyword evidence="2" id="KW-1185">Reference proteome</keyword>
<accession>C7MHF5</accession>
<proteinExistence type="predicted"/>
<dbReference type="Proteomes" id="UP000001919">
    <property type="component" value="Chromosome"/>
</dbReference>
<dbReference type="AlphaFoldDB" id="C7MHF5"/>
<dbReference type="HOGENOM" id="CLU_2328252_0_0_11"/>
<dbReference type="EMBL" id="CP001643">
    <property type="protein sequence ID" value="ACU84364.1"/>
    <property type="molecule type" value="Genomic_DNA"/>
</dbReference>
<evidence type="ECO:0000313" key="1">
    <source>
        <dbReference type="EMBL" id="ACU84364.1"/>
    </source>
</evidence>
<organism evidence="1 2">
    <name type="scientific">Brachybacterium faecium (strain ATCC 43885 / DSM 4810 / JCM 11609 / LMG 19847 / NBRC 14762 / NCIMB 9860 / 6-10)</name>
    <dbReference type="NCBI Taxonomy" id="446465"/>
    <lineage>
        <taxon>Bacteria</taxon>
        <taxon>Bacillati</taxon>
        <taxon>Actinomycetota</taxon>
        <taxon>Actinomycetes</taxon>
        <taxon>Micrococcales</taxon>
        <taxon>Dermabacteraceae</taxon>
        <taxon>Brachybacterium</taxon>
    </lineage>
</organism>
<dbReference type="PATRIC" id="fig|446465.5.peg.488"/>
<evidence type="ECO:0000313" key="2">
    <source>
        <dbReference type="Proteomes" id="UP000001919"/>
    </source>
</evidence>
<reference evidence="1 2" key="1">
    <citation type="journal article" date="2009" name="Stand. Genomic Sci.">
        <title>Complete genome sequence of Brachybacterium faecium type strain (Schefferle 6-10).</title>
        <authorList>
            <person name="Lapidus A."/>
            <person name="Pukall R."/>
            <person name="Labuttii K."/>
            <person name="Copeland A."/>
            <person name="Del Rio T.G."/>
            <person name="Nolan M."/>
            <person name="Chen F."/>
            <person name="Lucas S."/>
            <person name="Tice H."/>
            <person name="Cheng J.F."/>
            <person name="Bruce D."/>
            <person name="Goodwin L."/>
            <person name="Pitluck S."/>
            <person name="Rohde M."/>
            <person name="Goker M."/>
            <person name="Pati A."/>
            <person name="Ivanova N."/>
            <person name="Mavrommatis K."/>
            <person name="Chen A."/>
            <person name="Palaniappan K."/>
            <person name="D'haeseleer P."/>
            <person name="Chain P."/>
            <person name="Bristow J."/>
            <person name="Eisen J.A."/>
            <person name="Markowitz V."/>
            <person name="Hugenholtz P."/>
            <person name="Kyrpides N.C."/>
            <person name="Klenk H.P."/>
        </authorList>
    </citation>
    <scope>NUCLEOTIDE SEQUENCE [LARGE SCALE GENOMIC DNA]</scope>
    <source>
        <strain evidence="2">ATCC 43885 / DSM 4810 / JCM 11609 / LMG 19847 / NBRC 14762 / NCIMB 9860 / 6-10</strain>
    </source>
</reference>
<protein>
    <submittedName>
        <fullName evidence="1">Uncharacterized protein</fullName>
    </submittedName>
</protein>
<name>C7MHF5_BRAFD</name>